<dbReference type="HAMAP" id="MF_01416">
    <property type="entry name" value="ATP_synth_delta_bact"/>
    <property type="match status" value="1"/>
</dbReference>
<keyword evidence="6 7" id="KW-0066">ATP synthesis</keyword>
<dbReference type="AlphaFoldDB" id="A0A556MFT7"/>
<accession>A0A556MFT7</accession>
<evidence type="ECO:0000256" key="6">
    <source>
        <dbReference type="ARBA" id="ARBA00023310"/>
    </source>
</evidence>
<evidence type="ECO:0000256" key="3">
    <source>
        <dbReference type="ARBA" id="ARBA00022781"/>
    </source>
</evidence>
<dbReference type="PRINTS" id="PR00125">
    <property type="entry name" value="ATPASEDELTA"/>
</dbReference>
<dbReference type="Gene3D" id="1.10.520.20">
    <property type="entry name" value="N-terminal domain of the delta subunit of the F1F0-ATP synthase"/>
    <property type="match status" value="1"/>
</dbReference>
<comment type="similarity">
    <text evidence="7">Belongs to the ATPase delta chain family.</text>
</comment>
<dbReference type="RefSeq" id="WP_144249963.1">
    <property type="nucleotide sequence ID" value="NZ_VLPK01000004.1"/>
</dbReference>
<keyword evidence="2 7" id="KW-0813">Transport</keyword>
<dbReference type="GO" id="GO:0045259">
    <property type="term" value="C:proton-transporting ATP synthase complex"/>
    <property type="evidence" value="ECO:0007669"/>
    <property type="project" value="UniProtKB-KW"/>
</dbReference>
<comment type="function">
    <text evidence="7">F(1)F(0) ATP synthase produces ATP from ADP in the presence of a proton or sodium gradient. F-type ATPases consist of two structural domains, F(1) containing the extramembraneous catalytic core and F(0) containing the membrane proton channel, linked together by a central stalk and a peripheral stalk. During catalysis, ATP synthesis in the catalytic domain of F(1) is coupled via a rotary mechanism of the central stalk subunits to proton translocation.</text>
</comment>
<gene>
    <name evidence="7 8" type="primary">atpH</name>
    <name evidence="8" type="ORF">FO440_19445</name>
</gene>
<keyword evidence="7" id="KW-0139">CF(1)</keyword>
<keyword evidence="9" id="KW-1185">Reference proteome</keyword>
<evidence type="ECO:0000256" key="5">
    <source>
        <dbReference type="ARBA" id="ARBA00023136"/>
    </source>
</evidence>
<dbReference type="GO" id="GO:0005886">
    <property type="term" value="C:plasma membrane"/>
    <property type="evidence" value="ECO:0007669"/>
    <property type="project" value="UniProtKB-SubCell"/>
</dbReference>
<evidence type="ECO:0000313" key="9">
    <source>
        <dbReference type="Proteomes" id="UP000318733"/>
    </source>
</evidence>
<evidence type="ECO:0000313" key="8">
    <source>
        <dbReference type="EMBL" id="TSJ38682.1"/>
    </source>
</evidence>
<dbReference type="GO" id="GO:0046933">
    <property type="term" value="F:proton-transporting ATP synthase activity, rotational mechanism"/>
    <property type="evidence" value="ECO:0007669"/>
    <property type="project" value="UniProtKB-UniRule"/>
</dbReference>
<evidence type="ECO:0000256" key="1">
    <source>
        <dbReference type="ARBA" id="ARBA00004370"/>
    </source>
</evidence>
<dbReference type="Pfam" id="PF00213">
    <property type="entry name" value="OSCP"/>
    <property type="match status" value="1"/>
</dbReference>
<dbReference type="Proteomes" id="UP000318733">
    <property type="component" value="Unassembled WGS sequence"/>
</dbReference>
<reference evidence="8 9" key="1">
    <citation type="submission" date="2019-07" db="EMBL/GenBank/DDBJ databases">
        <authorList>
            <person name="Huq M.A."/>
        </authorList>
    </citation>
    <scope>NUCLEOTIDE SEQUENCE [LARGE SCALE GENOMIC DNA]</scope>
    <source>
        <strain evidence="8 9">MAH-19</strain>
    </source>
</reference>
<name>A0A556MFT7_9SPHI</name>
<evidence type="ECO:0000256" key="4">
    <source>
        <dbReference type="ARBA" id="ARBA00023065"/>
    </source>
</evidence>
<dbReference type="EMBL" id="VLPK01000004">
    <property type="protein sequence ID" value="TSJ38682.1"/>
    <property type="molecule type" value="Genomic_DNA"/>
</dbReference>
<proteinExistence type="inferred from homology"/>
<evidence type="ECO:0000256" key="7">
    <source>
        <dbReference type="HAMAP-Rule" id="MF_01416"/>
    </source>
</evidence>
<evidence type="ECO:0000256" key="2">
    <source>
        <dbReference type="ARBA" id="ARBA00022448"/>
    </source>
</evidence>
<keyword evidence="5 7" id="KW-0472">Membrane</keyword>
<protein>
    <recommendedName>
        <fullName evidence="7">ATP synthase subunit delta</fullName>
    </recommendedName>
    <alternativeName>
        <fullName evidence="7">ATP synthase F(1) sector subunit delta</fullName>
    </alternativeName>
    <alternativeName>
        <fullName evidence="7">F-type ATPase subunit delta</fullName>
        <shortName evidence="7">F-ATPase subunit delta</shortName>
    </alternativeName>
</protein>
<dbReference type="OrthoDB" id="9802471at2"/>
<dbReference type="InterPro" id="IPR000711">
    <property type="entry name" value="ATPase_OSCP/dsu"/>
</dbReference>
<keyword evidence="7" id="KW-1003">Cell membrane</keyword>
<comment type="function">
    <text evidence="7">This protein is part of the stalk that links CF(0) to CF(1). It either transmits conformational changes from CF(0) to CF(1) or is implicated in proton conduction.</text>
</comment>
<dbReference type="PANTHER" id="PTHR11910">
    <property type="entry name" value="ATP SYNTHASE DELTA CHAIN"/>
    <property type="match status" value="1"/>
</dbReference>
<keyword evidence="4 7" id="KW-0406">Ion transport</keyword>
<organism evidence="8 9">
    <name type="scientific">Mucilaginibacter corticis</name>
    <dbReference type="NCBI Taxonomy" id="2597670"/>
    <lineage>
        <taxon>Bacteria</taxon>
        <taxon>Pseudomonadati</taxon>
        <taxon>Bacteroidota</taxon>
        <taxon>Sphingobacteriia</taxon>
        <taxon>Sphingobacteriales</taxon>
        <taxon>Sphingobacteriaceae</taxon>
        <taxon>Mucilaginibacter</taxon>
    </lineage>
</organism>
<sequence>MSELTVAARYAKSLIDLSQEQKALDDVKNDMVFFLKTLKANPQLIAVLSNPIISHIKKLNILTDLFEGKVSKVSIGFFKLMINKDRGNVLYATSQEFINQYDVLKNITQATVVSATALSEANKAQILAEVKATVGGDVVLETKVDPALIGGFVLTVGDRQIDTSIASNLKKLKKNFAQGIV</sequence>
<dbReference type="InterPro" id="IPR026015">
    <property type="entry name" value="ATP_synth_OSCP/delta_N_sf"/>
</dbReference>
<keyword evidence="3 7" id="KW-0375">Hydrogen ion transport</keyword>
<dbReference type="SUPFAM" id="SSF47928">
    <property type="entry name" value="N-terminal domain of the delta subunit of the F1F0-ATP synthase"/>
    <property type="match status" value="1"/>
</dbReference>
<comment type="caution">
    <text evidence="8">The sequence shown here is derived from an EMBL/GenBank/DDBJ whole genome shotgun (WGS) entry which is preliminary data.</text>
</comment>
<comment type="subcellular location">
    <subcellularLocation>
        <location evidence="7">Cell membrane</location>
        <topology evidence="7">Peripheral membrane protein</topology>
    </subcellularLocation>
    <subcellularLocation>
        <location evidence="1">Membrane</location>
    </subcellularLocation>
</comment>
<dbReference type="NCBIfam" id="TIGR01145">
    <property type="entry name" value="ATP_synt_delta"/>
    <property type="match status" value="1"/>
</dbReference>